<dbReference type="AlphaFoldDB" id="A0A1I4V0R8"/>
<evidence type="ECO:0000313" key="2">
    <source>
        <dbReference type="Proteomes" id="UP000199470"/>
    </source>
</evidence>
<reference evidence="1 2" key="1">
    <citation type="submission" date="2016-10" db="EMBL/GenBank/DDBJ databases">
        <authorList>
            <person name="de Groot N.N."/>
        </authorList>
    </citation>
    <scope>NUCLEOTIDE SEQUENCE [LARGE SCALE GENOMIC DNA]</scope>
    <source>
        <strain evidence="1 2">ATCC 43154</strain>
    </source>
</reference>
<gene>
    <name evidence="1" type="ORF">SAMN02982985_05889</name>
</gene>
<proteinExistence type="predicted"/>
<protein>
    <submittedName>
        <fullName evidence="1">Uncharacterized protein</fullName>
    </submittedName>
</protein>
<keyword evidence="2" id="KW-1185">Reference proteome</keyword>
<evidence type="ECO:0000313" key="1">
    <source>
        <dbReference type="EMBL" id="SFM94857.1"/>
    </source>
</evidence>
<accession>A0A1I4V0R8</accession>
<dbReference type="EMBL" id="FOTW01000059">
    <property type="protein sequence ID" value="SFM94857.1"/>
    <property type="molecule type" value="Genomic_DNA"/>
</dbReference>
<dbReference type="Proteomes" id="UP000199470">
    <property type="component" value="Unassembled WGS sequence"/>
</dbReference>
<name>A0A1I4V0R8_9BURK</name>
<sequence>MTFATKNKIKSQLQLLCHFNKRVRMTFNKWRFRSQHPSRRIQFIKYRLGNQFLIFKKPGQQFRLAYNILSDLIIYNFHCLDCQNKASDFLLKILLNKF</sequence>
<organism evidence="1 2">
    <name type="scientific">Rugamonas rubra</name>
    <dbReference type="NCBI Taxonomy" id="758825"/>
    <lineage>
        <taxon>Bacteria</taxon>
        <taxon>Pseudomonadati</taxon>
        <taxon>Pseudomonadota</taxon>
        <taxon>Betaproteobacteria</taxon>
        <taxon>Burkholderiales</taxon>
        <taxon>Oxalobacteraceae</taxon>
        <taxon>Telluria group</taxon>
        <taxon>Rugamonas</taxon>
    </lineage>
</organism>